<dbReference type="PRINTS" id="PR00032">
    <property type="entry name" value="HTHARAC"/>
</dbReference>
<keyword evidence="6" id="KW-1185">Reference proteome</keyword>
<evidence type="ECO:0000313" key="5">
    <source>
        <dbReference type="EMBL" id="UGS34437.1"/>
    </source>
</evidence>
<dbReference type="Pfam" id="PF12833">
    <property type="entry name" value="HTH_18"/>
    <property type="match status" value="1"/>
</dbReference>
<proteinExistence type="predicted"/>
<evidence type="ECO:0000256" key="2">
    <source>
        <dbReference type="ARBA" id="ARBA00023125"/>
    </source>
</evidence>
<dbReference type="SUPFAM" id="SSF46689">
    <property type="entry name" value="Homeodomain-like"/>
    <property type="match status" value="1"/>
</dbReference>
<dbReference type="Gene3D" id="1.10.10.60">
    <property type="entry name" value="Homeodomain-like"/>
    <property type="match status" value="1"/>
</dbReference>
<dbReference type="KEGG" id="sbae:DSM104329_00815"/>
<dbReference type="InterPro" id="IPR018060">
    <property type="entry name" value="HTH_AraC"/>
</dbReference>
<evidence type="ECO:0000259" key="4">
    <source>
        <dbReference type="PROSITE" id="PS01124"/>
    </source>
</evidence>
<dbReference type="RefSeq" id="WP_259314111.1">
    <property type="nucleotide sequence ID" value="NZ_CP087164.1"/>
</dbReference>
<dbReference type="InterPro" id="IPR020449">
    <property type="entry name" value="Tscrpt_reg_AraC-type_HTH"/>
</dbReference>
<dbReference type="GO" id="GO:0003700">
    <property type="term" value="F:DNA-binding transcription factor activity"/>
    <property type="evidence" value="ECO:0007669"/>
    <property type="project" value="InterPro"/>
</dbReference>
<name>A0A9E7BZH3_9ACTN</name>
<dbReference type="Proteomes" id="UP001162834">
    <property type="component" value="Chromosome"/>
</dbReference>
<feature type="domain" description="HTH araC/xylS-type" evidence="4">
    <location>
        <begin position="218"/>
        <end position="319"/>
    </location>
</feature>
<dbReference type="AlphaFoldDB" id="A0A9E7BZH3"/>
<organism evidence="5 6">
    <name type="scientific">Capillimicrobium parvum</name>
    <dbReference type="NCBI Taxonomy" id="2884022"/>
    <lineage>
        <taxon>Bacteria</taxon>
        <taxon>Bacillati</taxon>
        <taxon>Actinomycetota</taxon>
        <taxon>Thermoleophilia</taxon>
        <taxon>Solirubrobacterales</taxon>
        <taxon>Capillimicrobiaceae</taxon>
        <taxon>Capillimicrobium</taxon>
    </lineage>
</organism>
<sequence length="324" mass="36370">MAVVVDTETAPPRERFDLWTEASLQVFEPIAVELRDERQRRADPPFAARLLRYELGPVTLYRMWSDASLVRRTLPLIRADDPELIHCMVLTRGRCAVAQEDRSDVAGPNELISWQSSAPFEIESLTSFDGVIVEVPSLLMGAHVDRVCRRTAQCIDGEAGMGKLVRHYFVELQAGLEDGTLAENDPQVAESVVDLVRTIYLRPSTVGAQVSTADMLRTQIKAFIDANLTDPALSPEAIARRHYISRSYLDKLFAAEGTSVWESIKAKRLDRCRRDLLDPAMDGESIFEIALRWGFVSAPHFSRAFRATYGVSPRDFRATFRAPS</sequence>
<gene>
    <name evidence="5" type="primary">nphR</name>
    <name evidence="5" type="ORF">DSM104329_00815</name>
</gene>
<dbReference type="SMART" id="SM00342">
    <property type="entry name" value="HTH_ARAC"/>
    <property type="match status" value="1"/>
</dbReference>
<evidence type="ECO:0000313" key="6">
    <source>
        <dbReference type="Proteomes" id="UP001162834"/>
    </source>
</evidence>
<keyword evidence="2" id="KW-0238">DNA-binding</keyword>
<reference evidence="5" key="1">
    <citation type="journal article" date="2022" name="Int. J. Syst. Evol. Microbiol.">
        <title>Pseudomonas aegrilactucae sp. nov. and Pseudomonas morbosilactucae sp. nov., pathogens causing bacterial rot of lettuce in Japan.</title>
        <authorList>
            <person name="Sawada H."/>
            <person name="Fujikawa T."/>
            <person name="Satou M."/>
        </authorList>
    </citation>
    <scope>NUCLEOTIDE SEQUENCE</scope>
    <source>
        <strain evidence="5">0166_1</strain>
    </source>
</reference>
<keyword evidence="3" id="KW-0804">Transcription</keyword>
<dbReference type="PROSITE" id="PS01124">
    <property type="entry name" value="HTH_ARAC_FAMILY_2"/>
    <property type="match status" value="1"/>
</dbReference>
<dbReference type="InterPro" id="IPR009057">
    <property type="entry name" value="Homeodomain-like_sf"/>
</dbReference>
<dbReference type="EMBL" id="CP087164">
    <property type="protein sequence ID" value="UGS34437.1"/>
    <property type="molecule type" value="Genomic_DNA"/>
</dbReference>
<dbReference type="Pfam" id="PF14525">
    <property type="entry name" value="AraC_binding_2"/>
    <property type="match status" value="1"/>
</dbReference>
<dbReference type="GO" id="GO:0043565">
    <property type="term" value="F:sequence-specific DNA binding"/>
    <property type="evidence" value="ECO:0007669"/>
    <property type="project" value="InterPro"/>
</dbReference>
<keyword evidence="1" id="KW-0805">Transcription regulation</keyword>
<protein>
    <submittedName>
        <fullName evidence="5">Transcriptional activator NphR</fullName>
    </submittedName>
</protein>
<accession>A0A9E7BZH3</accession>
<dbReference type="InterPro" id="IPR035418">
    <property type="entry name" value="AraC-bd_2"/>
</dbReference>
<dbReference type="PANTHER" id="PTHR43280">
    <property type="entry name" value="ARAC-FAMILY TRANSCRIPTIONAL REGULATOR"/>
    <property type="match status" value="1"/>
</dbReference>
<dbReference type="PANTHER" id="PTHR43280:SF31">
    <property type="entry name" value="TRANSCRIPTIONAL REGULATORY PROTEIN"/>
    <property type="match status" value="1"/>
</dbReference>
<evidence type="ECO:0000256" key="1">
    <source>
        <dbReference type="ARBA" id="ARBA00023015"/>
    </source>
</evidence>
<evidence type="ECO:0000256" key="3">
    <source>
        <dbReference type="ARBA" id="ARBA00023163"/>
    </source>
</evidence>